<evidence type="ECO:0000256" key="7">
    <source>
        <dbReference type="ARBA" id="ARBA00022692"/>
    </source>
</evidence>
<keyword evidence="12" id="KW-0902">Two-component regulatory system</keyword>
<evidence type="ECO:0000256" key="6">
    <source>
        <dbReference type="ARBA" id="ARBA00022679"/>
    </source>
</evidence>
<dbReference type="SUPFAM" id="SSF47384">
    <property type="entry name" value="Homodimeric domain of signal transducing histidine kinase"/>
    <property type="match status" value="1"/>
</dbReference>
<dbReference type="CDD" id="cd00082">
    <property type="entry name" value="HisKA"/>
    <property type="match status" value="1"/>
</dbReference>
<evidence type="ECO:0000256" key="5">
    <source>
        <dbReference type="ARBA" id="ARBA00022553"/>
    </source>
</evidence>
<evidence type="ECO:0000256" key="3">
    <source>
        <dbReference type="ARBA" id="ARBA00012438"/>
    </source>
</evidence>
<dbReference type="GO" id="GO:0000155">
    <property type="term" value="F:phosphorelay sensor kinase activity"/>
    <property type="evidence" value="ECO:0007669"/>
    <property type="project" value="InterPro"/>
</dbReference>
<evidence type="ECO:0000256" key="12">
    <source>
        <dbReference type="ARBA" id="ARBA00023012"/>
    </source>
</evidence>
<comment type="caution">
    <text evidence="16">The sequence shown here is derived from an EMBL/GenBank/DDBJ whole genome shotgun (WGS) entry which is preliminary data.</text>
</comment>
<keyword evidence="5" id="KW-0597">Phosphoprotein</keyword>
<dbReference type="AlphaFoldDB" id="A0A0M0KMY9"/>
<dbReference type="InterPro" id="IPR003661">
    <property type="entry name" value="HisK_dim/P_dom"/>
</dbReference>
<dbReference type="InterPro" id="IPR036890">
    <property type="entry name" value="HATPase_C_sf"/>
</dbReference>
<dbReference type="Pfam" id="PF00512">
    <property type="entry name" value="HisKA"/>
    <property type="match status" value="1"/>
</dbReference>
<keyword evidence="11" id="KW-1133">Transmembrane helix</keyword>
<evidence type="ECO:0000256" key="2">
    <source>
        <dbReference type="ARBA" id="ARBA00004651"/>
    </source>
</evidence>
<dbReference type="SMART" id="SM00387">
    <property type="entry name" value="HATPase_c"/>
    <property type="match status" value="1"/>
</dbReference>
<gene>
    <name evidence="16" type="ORF">AMD02_13595</name>
</gene>
<evidence type="ECO:0000256" key="1">
    <source>
        <dbReference type="ARBA" id="ARBA00000085"/>
    </source>
</evidence>
<evidence type="ECO:0000256" key="14">
    <source>
        <dbReference type="SAM" id="Coils"/>
    </source>
</evidence>
<dbReference type="FunFam" id="3.30.565.10:FF:000013">
    <property type="entry name" value="Two-component sensor histidine kinase"/>
    <property type="match status" value="1"/>
</dbReference>
<comment type="catalytic activity">
    <reaction evidence="1">
        <text>ATP + protein L-histidine = ADP + protein N-phospho-L-histidine.</text>
        <dbReference type="EC" id="2.7.13.3"/>
    </reaction>
</comment>
<evidence type="ECO:0000256" key="11">
    <source>
        <dbReference type="ARBA" id="ARBA00022989"/>
    </source>
</evidence>
<dbReference type="GeneID" id="87596781"/>
<keyword evidence="8" id="KW-0547">Nucleotide-binding</keyword>
<dbReference type="SUPFAM" id="SSF55874">
    <property type="entry name" value="ATPase domain of HSP90 chaperone/DNA topoisomerase II/histidine kinase"/>
    <property type="match status" value="1"/>
</dbReference>
<dbReference type="GO" id="GO:0005524">
    <property type="term" value="F:ATP binding"/>
    <property type="evidence" value="ECO:0007669"/>
    <property type="project" value="UniProtKB-KW"/>
</dbReference>
<feature type="domain" description="Histidine kinase" evidence="15">
    <location>
        <begin position="538"/>
        <end position="750"/>
    </location>
</feature>
<evidence type="ECO:0000256" key="13">
    <source>
        <dbReference type="ARBA" id="ARBA00023136"/>
    </source>
</evidence>
<dbReference type="InterPro" id="IPR003594">
    <property type="entry name" value="HATPase_dom"/>
</dbReference>
<keyword evidence="6" id="KW-0808">Transferase</keyword>
<dbReference type="PANTHER" id="PTHR45528">
    <property type="entry name" value="SENSOR HISTIDINE KINASE CPXA"/>
    <property type="match status" value="1"/>
</dbReference>
<reference evidence="16" key="1">
    <citation type="submission" date="2015-08" db="EMBL/GenBank/DDBJ databases">
        <title>Complete DNA Sequence of Pseudomonas syringae pv. actinidiae, the Causal Agent of Kiwifruit Canker Disease.</title>
        <authorList>
            <person name="Rikkerink E.H.A."/>
            <person name="Fineran P.C."/>
        </authorList>
    </citation>
    <scope>NUCLEOTIDE SEQUENCE</scope>
    <source>
        <strain evidence="16">DSM 13666</strain>
    </source>
</reference>
<dbReference type="Gene3D" id="1.10.287.130">
    <property type="match status" value="1"/>
</dbReference>
<keyword evidence="14" id="KW-0175">Coiled coil</keyword>
<dbReference type="PROSITE" id="PS50109">
    <property type="entry name" value="HIS_KIN"/>
    <property type="match status" value="1"/>
</dbReference>
<evidence type="ECO:0000256" key="9">
    <source>
        <dbReference type="ARBA" id="ARBA00022777"/>
    </source>
</evidence>
<dbReference type="PATRIC" id="fig|136160.3.peg.3169"/>
<name>A0A0M0KMY9_ALKHA</name>
<dbReference type="GO" id="GO:0005886">
    <property type="term" value="C:plasma membrane"/>
    <property type="evidence" value="ECO:0007669"/>
    <property type="project" value="UniProtKB-SubCell"/>
</dbReference>
<evidence type="ECO:0000256" key="10">
    <source>
        <dbReference type="ARBA" id="ARBA00022840"/>
    </source>
</evidence>
<dbReference type="InterPro" id="IPR005467">
    <property type="entry name" value="His_kinase_dom"/>
</dbReference>
<evidence type="ECO:0000256" key="4">
    <source>
        <dbReference type="ARBA" id="ARBA00022475"/>
    </source>
</evidence>
<evidence type="ECO:0000256" key="8">
    <source>
        <dbReference type="ARBA" id="ARBA00022741"/>
    </source>
</evidence>
<sequence>MKRGRDIQILLLWLMLITIGFALVASALLKAPYYTKDYFDSNEFAEEMDDFWGYFYLYEIIETNKAELLANLEVTEDEINEHRYRYGTLAEQVANIHAQYEEQIQLARLEENEDLAQFYENERDEKIKDITLNFESDEHVKKKILKEKEARFDELFQRLERDRTLYDNYKQSIYYVLKDRNTEKTFWNLSSDQTWEEMKEDERFLYETSVKGTGDDHPVTPETYRFEHHFYDFLHGDYVMDDEYVDMDYYLEALTGDLSYPILEGKLAIASEREGNRFVSNYEYYQLQQQRMIYEGGIGFVLLLAGLWFSLKKAPFRALGGGIFERAYQKLPIDLRYSAFLITLFIDLAFLFTFAQEGQFAYTYTIEHVIVIGCLIFLAFVTFSQLVLLLDVVKDPDVHSAQWRNSLLFLIISTIREAFLDLSTGFQWALMMMIVGLFGVGAAAVLYHPPLLLIYFPLTLLVLGPTLVYLFRQAGYINQIVANTWDIKSGHTPQDLPVRGRSALALLAQNINTMKKGMKQSEREQAKSERLKTELITNVSHDLRTPLTSIITYTELLKDADEQERADYIEIIDRKARRLKILIDDLFEASKMSSGNIELTLETVDVLQLLQQALAEYGEALEQSSLQLRISVPEEPLYIKADGQKIWRVFDNLIQNILKYSLEHTRVYLSVKEKKETVEIIIKNVAKYELGDNVDELLERFKRGDQSRNTEGSGLGLAIAKSIVDLHEGYLDIDVDGDLFKVIIQLPMTN</sequence>
<organism evidence="16">
    <name type="scientific">Halalkalibacterium halodurans</name>
    <name type="common">Bacillus halodurans</name>
    <dbReference type="NCBI Taxonomy" id="86665"/>
    <lineage>
        <taxon>Bacteria</taxon>
        <taxon>Bacillati</taxon>
        <taxon>Bacillota</taxon>
        <taxon>Bacilli</taxon>
        <taxon>Bacillales</taxon>
        <taxon>Bacillaceae</taxon>
        <taxon>Halalkalibacterium (ex Joshi et al. 2022)</taxon>
    </lineage>
</organism>
<keyword evidence="7" id="KW-0812">Transmembrane</keyword>
<keyword evidence="10" id="KW-0067">ATP-binding</keyword>
<keyword evidence="4" id="KW-1003">Cell membrane</keyword>
<feature type="coiled-coil region" evidence="14">
    <location>
        <begin position="58"/>
        <end position="129"/>
    </location>
</feature>
<accession>A0A0M0KMY9</accession>
<dbReference type="RefSeq" id="WP_053431640.1">
    <property type="nucleotide sequence ID" value="NZ_CP040441.1"/>
</dbReference>
<evidence type="ECO:0000259" key="15">
    <source>
        <dbReference type="PROSITE" id="PS50109"/>
    </source>
</evidence>
<dbReference type="PANTHER" id="PTHR45528:SF1">
    <property type="entry name" value="SENSOR HISTIDINE KINASE CPXA"/>
    <property type="match status" value="1"/>
</dbReference>
<keyword evidence="9" id="KW-0418">Kinase</keyword>
<protein>
    <recommendedName>
        <fullName evidence="3">histidine kinase</fullName>
        <ecNumber evidence="3">2.7.13.3</ecNumber>
    </recommendedName>
</protein>
<proteinExistence type="predicted"/>
<comment type="subcellular location">
    <subcellularLocation>
        <location evidence="2">Cell membrane</location>
        <topology evidence="2">Multi-pass membrane protein</topology>
    </subcellularLocation>
</comment>
<dbReference type="EMBL" id="LILD01000001">
    <property type="protein sequence ID" value="KOO39768.1"/>
    <property type="molecule type" value="Genomic_DNA"/>
</dbReference>
<evidence type="ECO:0000313" key="16">
    <source>
        <dbReference type="EMBL" id="KOO39768.1"/>
    </source>
</evidence>
<dbReference type="Pfam" id="PF02518">
    <property type="entry name" value="HATPase_c"/>
    <property type="match status" value="1"/>
</dbReference>
<dbReference type="Gene3D" id="3.30.565.10">
    <property type="entry name" value="Histidine kinase-like ATPase, C-terminal domain"/>
    <property type="match status" value="1"/>
</dbReference>
<keyword evidence="13" id="KW-0472">Membrane</keyword>
<dbReference type="SMART" id="SM00388">
    <property type="entry name" value="HisKA"/>
    <property type="match status" value="1"/>
</dbReference>
<dbReference type="InterPro" id="IPR036097">
    <property type="entry name" value="HisK_dim/P_sf"/>
</dbReference>
<dbReference type="InterPro" id="IPR050398">
    <property type="entry name" value="HssS/ArlS-like"/>
</dbReference>
<dbReference type="FunFam" id="1.10.287.130:FF:000008">
    <property type="entry name" value="Two-component sensor histidine kinase"/>
    <property type="match status" value="1"/>
</dbReference>
<dbReference type="EC" id="2.7.13.3" evidence="3"/>